<evidence type="ECO:0000256" key="1">
    <source>
        <dbReference type="SAM" id="Phobius"/>
    </source>
</evidence>
<dbReference type="AlphaFoldDB" id="A0A0K1P7L7"/>
<organism evidence="2 3">
    <name type="scientific">Spiroplasma turonicum</name>
    <dbReference type="NCBI Taxonomy" id="216946"/>
    <lineage>
        <taxon>Bacteria</taxon>
        <taxon>Bacillati</taxon>
        <taxon>Mycoplasmatota</taxon>
        <taxon>Mollicutes</taxon>
        <taxon>Entomoplasmatales</taxon>
        <taxon>Spiroplasmataceae</taxon>
        <taxon>Spiroplasma</taxon>
    </lineage>
</organism>
<proteinExistence type="predicted"/>
<feature type="transmembrane region" description="Helical" evidence="1">
    <location>
        <begin position="508"/>
        <end position="526"/>
    </location>
</feature>
<dbReference type="Proteomes" id="UP000067243">
    <property type="component" value="Chromosome"/>
</dbReference>
<accession>A0A0K1P7L7</accession>
<name>A0A0K1P7L7_9MOLU</name>
<keyword evidence="1" id="KW-0472">Membrane</keyword>
<feature type="transmembrane region" description="Helical" evidence="1">
    <location>
        <begin position="64"/>
        <end position="91"/>
    </location>
</feature>
<gene>
    <name evidence="2" type="ORF">STURON_00938</name>
</gene>
<dbReference type="PATRIC" id="fig|216946.3.peg.970"/>
<evidence type="ECO:0000313" key="2">
    <source>
        <dbReference type="EMBL" id="AKU80184.1"/>
    </source>
</evidence>
<feature type="transmembrane region" description="Helical" evidence="1">
    <location>
        <begin position="180"/>
        <end position="199"/>
    </location>
</feature>
<feature type="transmembrane region" description="Helical" evidence="1">
    <location>
        <begin position="112"/>
        <end position="133"/>
    </location>
</feature>
<keyword evidence="1" id="KW-0812">Transmembrane</keyword>
<feature type="transmembrane region" description="Helical" evidence="1">
    <location>
        <begin position="21"/>
        <end position="44"/>
    </location>
</feature>
<keyword evidence="3" id="KW-1185">Reference proteome</keyword>
<dbReference type="KEGG" id="stur:STURON_00938"/>
<reference evidence="2 3" key="1">
    <citation type="journal article" date="2015" name="Genome Announc.">
        <title>Complete Genome Sequence of Spiroplasma turonicum Strain Tab4cT, a Parasite of a Horse Fly, Haematopota sp. (Diptera: Tabanidae).</title>
        <authorList>
            <person name="Davis R.E."/>
            <person name="Shao J."/>
            <person name="Zhao Y."/>
            <person name="Gasparich G.E."/>
            <person name="Gaynor B.J."/>
            <person name="Donofrio N."/>
        </authorList>
    </citation>
    <scope>NUCLEOTIDE SEQUENCE [LARGE SCALE GENOMIC DNA]</scope>
    <source>
        <strain evidence="2 3">Tab4c</strain>
    </source>
</reference>
<dbReference type="EMBL" id="CP012328">
    <property type="protein sequence ID" value="AKU80184.1"/>
    <property type="molecule type" value="Genomic_DNA"/>
</dbReference>
<keyword evidence="1" id="KW-1133">Transmembrane helix</keyword>
<evidence type="ECO:0000313" key="3">
    <source>
        <dbReference type="Proteomes" id="UP000067243"/>
    </source>
</evidence>
<dbReference type="STRING" id="216946.STURO_v1c09330"/>
<dbReference type="OrthoDB" id="389359at2"/>
<sequence length="534" mass="63753">MKNTSMFINSHFLNLLYKRIYKNYFFISFFITIIIFSIIFQAIINTILSKEKESFLDKKSNYFQFLLIKTIIISSLLIIFSFSISQFFLYNDRKINIFNLEIKTGVNIKISIYYRLLVIISYITLLILIMLVIDSFFLLNISNKFEILKNLIITKYSFYFLLTTLVVSISYLLLNFINEYIIYILVGITSFFLPLSSYVSPIINQTYSEIEKIYNSSDSINNNSLRYKSLNKIANSIYQNDDYNNTFNINFDINSLKDLSILQGNFLKNNFYDDLNNTSPFFYNFINDSHKFYLNKNLNNNKKINFEDFIFNQSNYNYVEDNNLYYFYDILSDYMKNINNEDFKNFINIFLDFSKEFLVLNLFASDIFIDSSSSGLLNEQLWKNDIDKYSSLEEISLYWFIAKTYNLMLEMSNVEFTNVLTLKDEENNVNDIKLFQYLNPFEIYKTITYGGFYKNDQEYVAIINSSTQSGLLIRSFYKLVYKENVSNNSDYKITDYSYVEYDIFNYDIFYIVIILIVIINIYLNFYRIKKLLIE</sequence>
<protein>
    <submittedName>
        <fullName evidence="2">Uncharacterized protein</fullName>
    </submittedName>
</protein>
<feature type="transmembrane region" description="Helical" evidence="1">
    <location>
        <begin position="153"/>
        <end position="173"/>
    </location>
</feature>
<dbReference type="RefSeq" id="WP_075048748.1">
    <property type="nucleotide sequence ID" value="NZ_CP012328.1"/>
</dbReference>